<dbReference type="EMBL" id="GG745334">
    <property type="protein sequence ID" value="KNE59434.1"/>
    <property type="molecule type" value="Genomic_DNA"/>
</dbReference>
<protein>
    <submittedName>
        <fullName evidence="1">Uncharacterized protein</fullName>
    </submittedName>
</protein>
<reference evidence="2" key="2">
    <citation type="submission" date="2009-11" db="EMBL/GenBank/DDBJ databases">
        <title>The Genome Sequence of Allomyces macrogynus strain ATCC 38327.</title>
        <authorList>
            <consortium name="The Broad Institute Genome Sequencing Platform"/>
            <person name="Russ C."/>
            <person name="Cuomo C."/>
            <person name="Shea T."/>
            <person name="Young S.K."/>
            <person name="Zeng Q."/>
            <person name="Koehrsen M."/>
            <person name="Haas B."/>
            <person name="Borodovsky M."/>
            <person name="Guigo R."/>
            <person name="Alvarado L."/>
            <person name="Berlin A."/>
            <person name="Borenstein D."/>
            <person name="Chen Z."/>
            <person name="Engels R."/>
            <person name="Freedman E."/>
            <person name="Gellesch M."/>
            <person name="Goldberg J."/>
            <person name="Griggs A."/>
            <person name="Gujja S."/>
            <person name="Heiman D."/>
            <person name="Hepburn T."/>
            <person name="Howarth C."/>
            <person name="Jen D."/>
            <person name="Larson L."/>
            <person name="Lewis B."/>
            <person name="Mehta T."/>
            <person name="Park D."/>
            <person name="Pearson M."/>
            <person name="Roberts A."/>
            <person name="Saif S."/>
            <person name="Shenoy N."/>
            <person name="Sisk P."/>
            <person name="Stolte C."/>
            <person name="Sykes S."/>
            <person name="Walk T."/>
            <person name="White J."/>
            <person name="Yandava C."/>
            <person name="Burger G."/>
            <person name="Gray M.W."/>
            <person name="Holland P.W.H."/>
            <person name="King N."/>
            <person name="Lang F.B.F."/>
            <person name="Roger A.J."/>
            <person name="Ruiz-Trillo I."/>
            <person name="Lander E."/>
            <person name="Nusbaum C."/>
        </authorList>
    </citation>
    <scope>NUCLEOTIDE SEQUENCE [LARGE SCALE GENOMIC DNA]</scope>
    <source>
        <strain evidence="2">ATCC 38327</strain>
    </source>
</reference>
<reference evidence="1 2" key="1">
    <citation type="submission" date="2009-11" db="EMBL/GenBank/DDBJ databases">
        <title>Annotation of Allomyces macrogynus ATCC 38327.</title>
        <authorList>
            <consortium name="The Broad Institute Genome Sequencing Platform"/>
            <person name="Russ C."/>
            <person name="Cuomo C."/>
            <person name="Burger G."/>
            <person name="Gray M.W."/>
            <person name="Holland P.W.H."/>
            <person name="King N."/>
            <person name="Lang F.B.F."/>
            <person name="Roger A.J."/>
            <person name="Ruiz-Trillo I."/>
            <person name="Young S.K."/>
            <person name="Zeng Q."/>
            <person name="Gargeya S."/>
            <person name="Fitzgerald M."/>
            <person name="Haas B."/>
            <person name="Abouelleil A."/>
            <person name="Alvarado L."/>
            <person name="Arachchi H.M."/>
            <person name="Berlin A."/>
            <person name="Chapman S.B."/>
            <person name="Gearin G."/>
            <person name="Goldberg J."/>
            <person name="Griggs A."/>
            <person name="Gujja S."/>
            <person name="Hansen M."/>
            <person name="Heiman D."/>
            <person name="Howarth C."/>
            <person name="Larimer J."/>
            <person name="Lui A."/>
            <person name="MacDonald P.J.P."/>
            <person name="McCowen C."/>
            <person name="Montmayeur A."/>
            <person name="Murphy C."/>
            <person name="Neiman D."/>
            <person name="Pearson M."/>
            <person name="Priest M."/>
            <person name="Roberts A."/>
            <person name="Saif S."/>
            <person name="Shea T."/>
            <person name="Sisk P."/>
            <person name="Stolte C."/>
            <person name="Sykes S."/>
            <person name="Wortman J."/>
            <person name="Nusbaum C."/>
            <person name="Birren B."/>
        </authorList>
    </citation>
    <scope>NUCLEOTIDE SEQUENCE [LARGE SCALE GENOMIC DNA]</scope>
    <source>
        <strain evidence="1 2">ATCC 38327</strain>
    </source>
</reference>
<proteinExistence type="predicted"/>
<dbReference type="OrthoDB" id="10550804at2759"/>
<organism evidence="1 2">
    <name type="scientific">Allomyces macrogynus (strain ATCC 38327)</name>
    <name type="common">Allomyces javanicus var. macrogynus</name>
    <dbReference type="NCBI Taxonomy" id="578462"/>
    <lineage>
        <taxon>Eukaryota</taxon>
        <taxon>Fungi</taxon>
        <taxon>Fungi incertae sedis</taxon>
        <taxon>Blastocladiomycota</taxon>
        <taxon>Blastocladiomycetes</taxon>
        <taxon>Blastocladiales</taxon>
        <taxon>Blastocladiaceae</taxon>
        <taxon>Allomyces</taxon>
    </lineage>
</organism>
<evidence type="ECO:0000313" key="1">
    <source>
        <dbReference type="EMBL" id="KNE59434.1"/>
    </source>
</evidence>
<evidence type="ECO:0000313" key="2">
    <source>
        <dbReference type="Proteomes" id="UP000054350"/>
    </source>
</evidence>
<sequence>MYQGVSKYEDTWVRRLRVRSFNDIGDQLESELVVEEMLQRERAATQLELGLAAAEPVCDVAEPVFDAKLVEKEEVESIVDPVLVGELLSEVEAERQGDEPVAAELREENQGLPALVPADSGVDVSEPCACGAVVSVNIVECCALSFVEESKKVEVVEVVEKKQKKWTAI</sequence>
<dbReference type="VEuPathDB" id="FungiDB:AMAG_03714"/>
<keyword evidence="2" id="KW-1185">Reference proteome</keyword>
<name>A0A0L0SAJ7_ALLM3</name>
<gene>
    <name evidence="1" type="ORF">AMAG_03714</name>
</gene>
<dbReference type="Proteomes" id="UP000054350">
    <property type="component" value="Unassembled WGS sequence"/>
</dbReference>
<accession>A0A0L0SAJ7</accession>
<dbReference type="AlphaFoldDB" id="A0A0L0SAJ7"/>